<sequence>MAVVKKRREFYSEFCVSESLKKKESTFENFFLQSFVLSPSL</sequence>
<evidence type="ECO:0000313" key="2">
    <source>
        <dbReference type="Proteomes" id="UP000005950"/>
    </source>
</evidence>
<dbReference type="HOGENOM" id="CLU_3271215_0_0_9"/>
<reference evidence="1 2" key="1">
    <citation type="submission" date="2008-12" db="EMBL/GenBank/DDBJ databases">
        <authorList>
            <person name="Fulton L."/>
            <person name="Clifton S."/>
            <person name="Fulton B."/>
            <person name="Xu J."/>
            <person name="Minx P."/>
            <person name="Pepin K.H."/>
            <person name="Johnson M."/>
            <person name="Bhonagiri V."/>
            <person name="Nash W.E."/>
            <person name="Mardis E.R."/>
            <person name="Wilson R.K."/>
        </authorList>
    </citation>
    <scope>NUCLEOTIDE SEQUENCE [LARGE SCALE GENOMIC DNA]</scope>
    <source>
        <strain evidence="1 2">DSM 12042</strain>
    </source>
</reference>
<gene>
    <name evidence="1" type="ORF">HOLDEFILI_02855</name>
</gene>
<dbReference type="AlphaFoldDB" id="B9YAJ8"/>
<reference evidence="1 2" key="2">
    <citation type="submission" date="2009-02" db="EMBL/GenBank/DDBJ databases">
        <title>Draft genome sequence of Holdemania filiformis DSM 12042.</title>
        <authorList>
            <person name="Sudarsanam P."/>
            <person name="Ley R."/>
            <person name="Guruge J."/>
            <person name="Turnbaugh P.J."/>
            <person name="Mahowald M."/>
            <person name="Liep D."/>
            <person name="Gordon J."/>
        </authorList>
    </citation>
    <scope>NUCLEOTIDE SEQUENCE [LARGE SCALE GENOMIC DNA]</scope>
    <source>
        <strain evidence="1 2">DSM 12042</strain>
    </source>
</reference>
<proteinExistence type="predicted"/>
<comment type="caution">
    <text evidence="1">The sequence shown here is derived from an EMBL/GenBank/DDBJ whole genome shotgun (WGS) entry which is preliminary data.</text>
</comment>
<dbReference type="EMBL" id="ACCF01000181">
    <property type="protein sequence ID" value="EEF67032.1"/>
    <property type="molecule type" value="Genomic_DNA"/>
</dbReference>
<accession>B9YAJ8</accession>
<evidence type="ECO:0000313" key="1">
    <source>
        <dbReference type="EMBL" id="EEF67032.1"/>
    </source>
</evidence>
<organism evidence="1 2">
    <name type="scientific">Holdemania filiformis DSM 12042</name>
    <dbReference type="NCBI Taxonomy" id="545696"/>
    <lineage>
        <taxon>Bacteria</taxon>
        <taxon>Bacillati</taxon>
        <taxon>Bacillota</taxon>
        <taxon>Erysipelotrichia</taxon>
        <taxon>Erysipelotrichales</taxon>
        <taxon>Erysipelotrichaceae</taxon>
        <taxon>Holdemania</taxon>
    </lineage>
</organism>
<dbReference type="Proteomes" id="UP000005950">
    <property type="component" value="Unassembled WGS sequence"/>
</dbReference>
<name>B9YAJ8_9FIRM</name>
<protein>
    <submittedName>
        <fullName evidence="1">Uncharacterized protein</fullName>
    </submittedName>
</protein>
<dbReference type="STRING" id="545696.HOLDEFILI_02855"/>